<keyword evidence="3" id="KW-1133">Transmembrane helix</keyword>
<evidence type="ECO:0000256" key="4">
    <source>
        <dbReference type="ARBA" id="ARBA00023136"/>
    </source>
</evidence>
<sequence length="361" mass="39587">MAILNYISVTSTAAPISQDSSTPPPPQIPDPRQTKVILPKKKPLKWSTGVAPGDYGGPPTTTKLRKYWGGEDEDPLTSDEFIWNKDFMSRMKRLVQDPDIPSLEPTSVQEESSGFLSLNRVMSLDNLEVDLTKELMRTPKLVPKVSAEAATKGSDTIATKWRLAPTRREQEKWDKATKAATGGSDVLLREIRKPRGDPELLAAQSREQYFKLKNKLQILTLGVGGVGLVSAYISYSPEIAASFGAGLIGSLVYMRMLGSSIDSMADGAKGLIKGAIGQPRLLVPVVLVMIYNRWNGILVPDYGLMHLELIPMLVGFFTYKIATFVQAIEEAVTVAVEKTSLLGVSLRYSVDKVENDCWGAK</sequence>
<dbReference type="FunCoup" id="B9SRC2">
    <property type="interactions" value="1235"/>
</dbReference>
<feature type="domain" description="CGL160/ATPI" evidence="6">
    <location>
        <begin position="197"/>
        <end position="329"/>
    </location>
</feature>
<evidence type="ECO:0000259" key="6">
    <source>
        <dbReference type="Pfam" id="PF24763"/>
    </source>
</evidence>
<keyword evidence="2" id="KW-0812">Transmembrane</keyword>
<dbReference type="PANTHER" id="PTHR34118">
    <property type="entry name" value="NF-KAPPA-B INHIBITOR-LIKE PROTEIN-RELATED"/>
    <property type="match status" value="1"/>
</dbReference>
<dbReference type="GO" id="GO:0016020">
    <property type="term" value="C:membrane"/>
    <property type="evidence" value="ECO:0007669"/>
    <property type="project" value="UniProtKB-SubCell"/>
</dbReference>
<dbReference type="AlphaFoldDB" id="B9SRC2"/>
<keyword evidence="4" id="KW-0472">Membrane</keyword>
<gene>
    <name evidence="7" type="ORF">RCOM_0613770</name>
</gene>
<dbReference type="EMBL" id="EQ974096">
    <property type="protein sequence ID" value="EEF33853.1"/>
    <property type="molecule type" value="Genomic_DNA"/>
</dbReference>
<evidence type="ECO:0000256" key="1">
    <source>
        <dbReference type="ARBA" id="ARBA00004141"/>
    </source>
</evidence>
<feature type="region of interest" description="Disordered" evidence="5">
    <location>
        <begin position="14"/>
        <end position="41"/>
    </location>
</feature>
<accession>B9SRC2</accession>
<comment type="subcellular location">
    <subcellularLocation>
        <location evidence="1">Membrane</location>
        <topology evidence="1">Multi-pass membrane protein</topology>
    </subcellularLocation>
</comment>
<dbReference type="Proteomes" id="UP000008311">
    <property type="component" value="Unassembled WGS sequence"/>
</dbReference>
<reference evidence="8" key="1">
    <citation type="journal article" date="2010" name="Nat. Biotechnol.">
        <title>Draft genome sequence of the oilseed species Ricinus communis.</title>
        <authorList>
            <person name="Chan A.P."/>
            <person name="Crabtree J."/>
            <person name="Zhao Q."/>
            <person name="Lorenzi H."/>
            <person name="Orvis J."/>
            <person name="Puiu D."/>
            <person name="Melake-Berhan A."/>
            <person name="Jones K.M."/>
            <person name="Redman J."/>
            <person name="Chen G."/>
            <person name="Cahoon E.B."/>
            <person name="Gedil M."/>
            <person name="Stanke M."/>
            <person name="Haas B.J."/>
            <person name="Wortman J.R."/>
            <person name="Fraser-Liggett C.M."/>
            <person name="Ravel J."/>
            <person name="Rabinowicz P.D."/>
        </authorList>
    </citation>
    <scope>NUCLEOTIDE SEQUENCE [LARGE SCALE GENOMIC DNA]</scope>
    <source>
        <strain evidence="8">cv. Hale</strain>
    </source>
</reference>
<evidence type="ECO:0000313" key="8">
    <source>
        <dbReference type="Proteomes" id="UP000008311"/>
    </source>
</evidence>
<evidence type="ECO:0000256" key="5">
    <source>
        <dbReference type="SAM" id="MobiDB-lite"/>
    </source>
</evidence>
<evidence type="ECO:0000256" key="3">
    <source>
        <dbReference type="ARBA" id="ARBA00022989"/>
    </source>
</evidence>
<organism evidence="7 8">
    <name type="scientific">Ricinus communis</name>
    <name type="common">Castor bean</name>
    <dbReference type="NCBI Taxonomy" id="3988"/>
    <lineage>
        <taxon>Eukaryota</taxon>
        <taxon>Viridiplantae</taxon>
        <taxon>Streptophyta</taxon>
        <taxon>Embryophyta</taxon>
        <taxon>Tracheophyta</taxon>
        <taxon>Spermatophyta</taxon>
        <taxon>Magnoliopsida</taxon>
        <taxon>eudicotyledons</taxon>
        <taxon>Gunneridae</taxon>
        <taxon>Pentapetalae</taxon>
        <taxon>rosids</taxon>
        <taxon>fabids</taxon>
        <taxon>Malpighiales</taxon>
        <taxon>Euphorbiaceae</taxon>
        <taxon>Acalyphoideae</taxon>
        <taxon>Acalypheae</taxon>
        <taxon>Ricinus</taxon>
    </lineage>
</organism>
<name>B9SRC2_RICCO</name>
<evidence type="ECO:0000256" key="2">
    <source>
        <dbReference type="ARBA" id="ARBA00022692"/>
    </source>
</evidence>
<dbReference type="eggNOG" id="ENOG502QVM8">
    <property type="taxonomic scope" value="Eukaryota"/>
</dbReference>
<dbReference type="Pfam" id="PF24763">
    <property type="entry name" value="CGL160_C"/>
    <property type="match status" value="1"/>
</dbReference>
<dbReference type="InterPro" id="IPR056309">
    <property type="entry name" value="CGL160/ATPI_dom"/>
</dbReference>
<dbReference type="STRING" id="3988.B9SRC2"/>
<protein>
    <recommendedName>
        <fullName evidence="6">CGL160/ATPI domain-containing protein</fullName>
    </recommendedName>
</protein>
<dbReference type="PANTHER" id="PTHR34118:SF6">
    <property type="entry name" value="PROTEIN CONSERVED ONLY IN THE GREEN LINEAGE 160, CHLOROPLASTIC"/>
    <property type="match status" value="1"/>
</dbReference>
<evidence type="ECO:0000313" key="7">
    <source>
        <dbReference type="EMBL" id="EEF33853.1"/>
    </source>
</evidence>
<dbReference type="InParanoid" id="B9SRC2"/>
<keyword evidence="8" id="KW-1185">Reference proteome</keyword>
<proteinExistence type="predicted"/>